<dbReference type="Pfam" id="PF08980">
    <property type="entry name" value="DUF1883"/>
    <property type="match status" value="1"/>
</dbReference>
<proteinExistence type="predicted"/>
<dbReference type="Gene3D" id="4.10.1210.10">
    <property type="entry name" value="Atu1913-like"/>
    <property type="match status" value="1"/>
</dbReference>
<evidence type="ECO:0000313" key="3">
    <source>
        <dbReference type="Proteomes" id="UP001173174"/>
    </source>
</evidence>
<reference evidence="2" key="2">
    <citation type="submission" date="2023-03" db="EMBL/GenBank/DDBJ databases">
        <authorList>
            <person name="Zajac M."/>
            <person name="Kwit R."/>
            <person name="Wasyl D."/>
        </authorList>
    </citation>
    <scope>NUCLEOTIDE SEQUENCE</scope>
    <source>
        <strain evidence="2">691B_2</strain>
    </source>
</reference>
<dbReference type="InterPro" id="IPR036488">
    <property type="entry name" value="DUF1883-like_sf"/>
</dbReference>
<dbReference type="RefSeq" id="WP_202254479.1">
    <property type="nucleotide sequence ID" value="NZ_CP091237.1"/>
</dbReference>
<sequence>MTKYPYIQSTGPVSAHVRLVSASNVFLVDRHNFTKYKSGQRFRYFGGYFNRRDVTVSAPKAGTWYLVVEGATKYQYEFI</sequence>
<accession>A0AAW7KLI7</accession>
<feature type="domain" description="DUF1883" evidence="1">
    <location>
        <begin position="17"/>
        <end position="73"/>
    </location>
</feature>
<evidence type="ECO:0000313" key="2">
    <source>
        <dbReference type="EMBL" id="MDN3193701.1"/>
    </source>
</evidence>
<dbReference type="AlphaFoldDB" id="A0AAW7KLI7"/>
<dbReference type="Proteomes" id="UP001173174">
    <property type="component" value="Unassembled WGS sequence"/>
</dbReference>
<reference evidence="2" key="1">
    <citation type="journal article" date="2023" name="Pathogens">
        <title>Prevalence of Enterococcus spp. and the Whole-Genome Characteristics of Enterococcus faecium and Enterococcus faecalis Strains Isolated from Free-Living Birds in Poland.</title>
        <authorList>
            <person name="Kwit R."/>
            <person name="Zajac M."/>
            <person name="Smialowska-Weglinska A."/>
            <person name="Skarzynska M."/>
            <person name="Bomba A."/>
            <person name="Lalak A."/>
            <person name="Skrzypiec E."/>
            <person name="Wojdat D."/>
            <person name="Koza W."/>
            <person name="Mikos-Wojewoda E."/>
            <person name="Pasim P."/>
            <person name="Skora M."/>
            <person name="Polak M."/>
            <person name="Wiacek J."/>
            <person name="Wasyl D."/>
        </authorList>
    </citation>
    <scope>NUCLEOTIDE SEQUENCE</scope>
    <source>
        <strain evidence="2">691B_2</strain>
    </source>
</reference>
<dbReference type="SUPFAM" id="SSF141099">
    <property type="entry name" value="Atu1913-like"/>
    <property type="match status" value="1"/>
</dbReference>
<organism evidence="2 3">
    <name type="scientific">Enterococcus faecalis</name>
    <name type="common">Streptococcus faecalis</name>
    <dbReference type="NCBI Taxonomy" id="1351"/>
    <lineage>
        <taxon>Bacteria</taxon>
        <taxon>Bacillati</taxon>
        <taxon>Bacillota</taxon>
        <taxon>Bacilli</taxon>
        <taxon>Lactobacillales</taxon>
        <taxon>Enterococcaceae</taxon>
        <taxon>Enterococcus</taxon>
    </lineage>
</organism>
<gene>
    <name evidence="2" type="ORF">P0E79_14610</name>
</gene>
<dbReference type="InterPro" id="IPR015073">
    <property type="entry name" value="DUF1883"/>
</dbReference>
<comment type="caution">
    <text evidence="2">The sequence shown here is derived from an EMBL/GenBank/DDBJ whole genome shotgun (WGS) entry which is preliminary data.</text>
</comment>
<protein>
    <submittedName>
        <fullName evidence="2">DUF1883 domain-containing protein</fullName>
    </submittedName>
</protein>
<name>A0AAW7KLI7_ENTFL</name>
<dbReference type="EMBL" id="JAREWH010000028">
    <property type="protein sequence ID" value="MDN3193701.1"/>
    <property type="molecule type" value="Genomic_DNA"/>
</dbReference>
<evidence type="ECO:0000259" key="1">
    <source>
        <dbReference type="Pfam" id="PF08980"/>
    </source>
</evidence>